<evidence type="ECO:0000313" key="5">
    <source>
        <dbReference type="EMBL" id="MPL58765.1"/>
    </source>
</evidence>
<dbReference type="PROSITE" id="PS51257">
    <property type="entry name" value="PROKAR_LIPOPROTEIN"/>
    <property type="match status" value="1"/>
</dbReference>
<comment type="subcellular location">
    <subcellularLocation>
        <location evidence="1">Cell envelope</location>
    </subcellularLocation>
</comment>
<dbReference type="EMBL" id="VSSQ01000007">
    <property type="protein sequence ID" value="MPL58765.1"/>
    <property type="molecule type" value="Genomic_DNA"/>
</dbReference>
<protein>
    <submittedName>
        <fullName evidence="5">Multidrug resistance protein MdtA</fullName>
    </submittedName>
</protein>
<dbReference type="InterPro" id="IPR050465">
    <property type="entry name" value="UPF0194_transport"/>
</dbReference>
<evidence type="ECO:0000259" key="3">
    <source>
        <dbReference type="Pfam" id="PF25876"/>
    </source>
</evidence>
<evidence type="ECO:0000259" key="4">
    <source>
        <dbReference type="Pfam" id="PF25917"/>
    </source>
</evidence>
<dbReference type="Gene3D" id="2.40.30.170">
    <property type="match status" value="1"/>
</dbReference>
<keyword evidence="2" id="KW-0175">Coiled coil</keyword>
<dbReference type="PANTHER" id="PTHR32347">
    <property type="entry name" value="EFFLUX SYSTEM COMPONENT YKNX-RELATED"/>
    <property type="match status" value="1"/>
</dbReference>
<dbReference type="PANTHER" id="PTHR32347:SF23">
    <property type="entry name" value="BLL5650 PROTEIN"/>
    <property type="match status" value="1"/>
</dbReference>
<dbReference type="InterPro" id="IPR058624">
    <property type="entry name" value="MdtA-like_HH"/>
</dbReference>
<dbReference type="AlphaFoldDB" id="A0A644SVY0"/>
<dbReference type="Gene3D" id="1.10.287.470">
    <property type="entry name" value="Helix hairpin bin"/>
    <property type="match status" value="1"/>
</dbReference>
<dbReference type="Gene3D" id="2.40.50.100">
    <property type="match status" value="2"/>
</dbReference>
<evidence type="ECO:0000256" key="2">
    <source>
        <dbReference type="ARBA" id="ARBA00023054"/>
    </source>
</evidence>
<dbReference type="SUPFAM" id="SSF111369">
    <property type="entry name" value="HlyD-like secretion proteins"/>
    <property type="match status" value="2"/>
</dbReference>
<reference evidence="5" key="1">
    <citation type="submission" date="2019-08" db="EMBL/GenBank/DDBJ databases">
        <authorList>
            <person name="Kucharzyk K."/>
            <person name="Murdoch R.W."/>
            <person name="Higgins S."/>
            <person name="Loffler F."/>
        </authorList>
    </citation>
    <scope>NUCLEOTIDE SEQUENCE</scope>
</reference>
<evidence type="ECO:0000256" key="1">
    <source>
        <dbReference type="ARBA" id="ARBA00004196"/>
    </source>
</evidence>
<feature type="domain" description="Multidrug resistance protein MdtA-like alpha-helical hairpin" evidence="3">
    <location>
        <begin position="120"/>
        <end position="189"/>
    </location>
</feature>
<gene>
    <name evidence="5" type="primary">mdtA_2</name>
    <name evidence="5" type="ORF">SDC9_04307</name>
</gene>
<dbReference type="Pfam" id="PF25876">
    <property type="entry name" value="HH_MFP_RND"/>
    <property type="match status" value="1"/>
</dbReference>
<name>A0A644SVY0_9ZZZZ</name>
<dbReference type="GO" id="GO:0030313">
    <property type="term" value="C:cell envelope"/>
    <property type="evidence" value="ECO:0007669"/>
    <property type="project" value="UniProtKB-SubCell"/>
</dbReference>
<dbReference type="InterPro" id="IPR058625">
    <property type="entry name" value="MdtA-like_BSH"/>
</dbReference>
<accession>A0A644SVY0</accession>
<sequence>MLAGLRRNTLLRWGSFSLIILLAAGMMSGCSKPASTPSEVWGRAEAKEVDINTKIAGRVVELLVKEGDQVEQGQLLARIDNRDLVAKTDQVKAGIKALEAQFSQAGTVTNLQDQTSQASLAVAQAQLNKAQADLALSEKDYSRFKDLAASGAVSQQALDNYRLKYDVAQASYAQAESSLAAAQAGLLQTQANRDNEAAVQGKIAQAQAQLQEMQVYLDETEIRAPFAGIVVTKYVEAGAMVSTGTPIAAIQDPHDNWINIKVKETELSKYKVNSTVNVEGKDPGFKLSGTIVDISKKPEFATYRATNERNETDIITFNVKIQTNSEQIRPGMRFRLVNGGK</sequence>
<feature type="domain" description="Multidrug resistance protein MdtA-like barrel-sandwich hybrid" evidence="4">
    <location>
        <begin position="48"/>
        <end position="250"/>
    </location>
</feature>
<dbReference type="Pfam" id="PF25917">
    <property type="entry name" value="BSH_RND"/>
    <property type="match status" value="1"/>
</dbReference>
<organism evidence="5">
    <name type="scientific">bioreactor metagenome</name>
    <dbReference type="NCBI Taxonomy" id="1076179"/>
    <lineage>
        <taxon>unclassified sequences</taxon>
        <taxon>metagenomes</taxon>
        <taxon>ecological metagenomes</taxon>
    </lineage>
</organism>
<proteinExistence type="predicted"/>
<comment type="caution">
    <text evidence="5">The sequence shown here is derived from an EMBL/GenBank/DDBJ whole genome shotgun (WGS) entry which is preliminary data.</text>
</comment>